<name>A0A9P5LB41_9HYPO</name>
<accession>A0A9P5LB41</accession>
<dbReference type="EMBL" id="JAANBB010000453">
    <property type="protein sequence ID" value="KAF7542374.1"/>
    <property type="molecule type" value="Genomic_DNA"/>
</dbReference>
<evidence type="ECO:0000313" key="2">
    <source>
        <dbReference type="EMBL" id="KAF7542374.1"/>
    </source>
</evidence>
<dbReference type="Proteomes" id="UP000722485">
    <property type="component" value="Unassembled WGS sequence"/>
</dbReference>
<feature type="region of interest" description="Disordered" evidence="1">
    <location>
        <begin position="1"/>
        <end position="23"/>
    </location>
</feature>
<protein>
    <submittedName>
        <fullName evidence="2">Uncharacterized protein</fullName>
    </submittedName>
</protein>
<dbReference type="AlphaFoldDB" id="A0A9P5LB41"/>
<organism evidence="2 3">
    <name type="scientific">Cylindrodendrum hubeiense</name>
    <dbReference type="NCBI Taxonomy" id="595255"/>
    <lineage>
        <taxon>Eukaryota</taxon>
        <taxon>Fungi</taxon>
        <taxon>Dikarya</taxon>
        <taxon>Ascomycota</taxon>
        <taxon>Pezizomycotina</taxon>
        <taxon>Sordariomycetes</taxon>
        <taxon>Hypocreomycetidae</taxon>
        <taxon>Hypocreales</taxon>
        <taxon>Nectriaceae</taxon>
        <taxon>Cylindrodendrum</taxon>
    </lineage>
</organism>
<reference evidence="2" key="1">
    <citation type="submission" date="2020-03" db="EMBL/GenBank/DDBJ databases">
        <title>Draft Genome Sequence of Cylindrodendrum hubeiense.</title>
        <authorList>
            <person name="Buettner E."/>
            <person name="Kellner H."/>
        </authorList>
    </citation>
    <scope>NUCLEOTIDE SEQUENCE</scope>
    <source>
        <strain evidence="2">IHI 201604</strain>
    </source>
</reference>
<comment type="caution">
    <text evidence="2">The sequence shown here is derived from an EMBL/GenBank/DDBJ whole genome shotgun (WGS) entry which is preliminary data.</text>
</comment>
<keyword evidence="3" id="KW-1185">Reference proteome</keyword>
<evidence type="ECO:0000313" key="3">
    <source>
        <dbReference type="Proteomes" id="UP000722485"/>
    </source>
</evidence>
<gene>
    <name evidence="2" type="ORF">G7Z17_g11631</name>
</gene>
<evidence type="ECO:0000256" key="1">
    <source>
        <dbReference type="SAM" id="MobiDB-lite"/>
    </source>
</evidence>
<sequence length="93" mass="9620">MSHAVPRCPTPGSAAAGSETTPGLWLLTPDDQTCLVLLAPQMHLPQHRPRATRGSPRKVATAGSQCLLLASHPAAPMGCIDKEDGGQLAARAC</sequence>
<proteinExistence type="predicted"/>